<evidence type="ECO:0000256" key="1">
    <source>
        <dbReference type="ARBA" id="ARBA00009437"/>
    </source>
</evidence>
<comment type="similarity">
    <text evidence="1">Belongs to the LysR transcriptional regulatory family.</text>
</comment>
<dbReference type="RefSeq" id="WP_290595534.1">
    <property type="nucleotide sequence ID" value="NZ_JAPJOB010000001.1"/>
</dbReference>
<dbReference type="EMBL" id="QFOZ01000001">
    <property type="protein sequence ID" value="PZP89690.1"/>
    <property type="molecule type" value="Genomic_DNA"/>
</dbReference>
<keyword evidence="5" id="KW-0804">Transcription</keyword>
<evidence type="ECO:0000256" key="3">
    <source>
        <dbReference type="ARBA" id="ARBA00023125"/>
    </source>
</evidence>
<dbReference type="CDD" id="cd05466">
    <property type="entry name" value="PBP2_LTTR_substrate"/>
    <property type="match status" value="1"/>
</dbReference>
<dbReference type="Proteomes" id="UP000248606">
    <property type="component" value="Unassembled WGS sequence"/>
</dbReference>
<dbReference type="AlphaFoldDB" id="A0A2W5ID39"/>
<organism evidence="7 8">
    <name type="scientific">Lawsonella clevelandensis</name>
    <dbReference type="NCBI Taxonomy" id="1528099"/>
    <lineage>
        <taxon>Bacteria</taxon>
        <taxon>Bacillati</taxon>
        <taxon>Actinomycetota</taxon>
        <taxon>Actinomycetes</taxon>
        <taxon>Mycobacteriales</taxon>
        <taxon>Lawsonellaceae</taxon>
        <taxon>Lawsonella</taxon>
    </lineage>
</organism>
<dbReference type="PANTHER" id="PTHR30346">
    <property type="entry name" value="TRANSCRIPTIONAL DUAL REGULATOR HCAR-RELATED"/>
    <property type="match status" value="1"/>
</dbReference>
<feature type="compositionally biased region" description="Polar residues" evidence="6">
    <location>
        <begin position="254"/>
        <end position="264"/>
    </location>
</feature>
<evidence type="ECO:0000256" key="4">
    <source>
        <dbReference type="ARBA" id="ARBA00023159"/>
    </source>
</evidence>
<accession>A0A2W5ID39</accession>
<dbReference type="GO" id="GO:0003700">
    <property type="term" value="F:DNA-binding transcription factor activity"/>
    <property type="evidence" value="ECO:0007669"/>
    <property type="project" value="TreeGrafter"/>
</dbReference>
<keyword evidence="2" id="KW-0805">Transcription regulation</keyword>
<evidence type="ECO:0000256" key="5">
    <source>
        <dbReference type="ARBA" id="ARBA00023163"/>
    </source>
</evidence>
<protein>
    <recommendedName>
        <fullName evidence="9">LysR substrate-binding domain-containing protein</fullName>
    </recommendedName>
</protein>
<dbReference type="PANTHER" id="PTHR30346:SF28">
    <property type="entry name" value="HTH-TYPE TRANSCRIPTIONAL REGULATOR CYNR"/>
    <property type="match status" value="1"/>
</dbReference>
<dbReference type="GO" id="GO:0003677">
    <property type="term" value="F:DNA binding"/>
    <property type="evidence" value="ECO:0007669"/>
    <property type="project" value="UniProtKB-KW"/>
</dbReference>
<dbReference type="SUPFAM" id="SSF53850">
    <property type="entry name" value="Periplasmic binding protein-like II"/>
    <property type="match status" value="1"/>
</dbReference>
<name>A0A2W5ID39_9ACTN</name>
<evidence type="ECO:0008006" key="9">
    <source>
        <dbReference type="Google" id="ProtNLM"/>
    </source>
</evidence>
<feature type="compositionally biased region" description="Basic residues" evidence="6">
    <location>
        <begin position="299"/>
        <end position="318"/>
    </location>
</feature>
<dbReference type="GO" id="GO:0032993">
    <property type="term" value="C:protein-DNA complex"/>
    <property type="evidence" value="ECO:0007669"/>
    <property type="project" value="TreeGrafter"/>
</dbReference>
<proteinExistence type="inferred from homology"/>
<evidence type="ECO:0000313" key="8">
    <source>
        <dbReference type="Proteomes" id="UP000248606"/>
    </source>
</evidence>
<comment type="caution">
    <text evidence="7">The sequence shown here is derived from an EMBL/GenBank/DDBJ whole genome shotgun (WGS) entry which is preliminary data.</text>
</comment>
<evidence type="ECO:0000256" key="2">
    <source>
        <dbReference type="ARBA" id="ARBA00023015"/>
    </source>
</evidence>
<evidence type="ECO:0000256" key="6">
    <source>
        <dbReference type="SAM" id="MobiDB-lite"/>
    </source>
</evidence>
<sequence length="318" mass="35019">MTKEDPSPFTRTLGEAPSETEFSPALLRIGCVLGVQPDKWQRRWQENRPDVSTSWDFMDSSVQWEGLRSGRWSIVLARMTVLSETTEPVDSAESTVPAGSVESSLSLLSYGAGDVILPPDLTETTHVVELYQERWVVVGRKRHDIGLVSEVTLADLADLPDKRVGKGDLIVPVGQPEVAVTYAESGAGIAVLPESMVKVVGQGEGTVRLLDMEPTTRVCAVWLKDRTDGCADGCSEELIQDFIGMLRGRRAHSSRSSVATQAVSHTCDDMGLSTKQARKRARQEKIRASRAQSQEQRKQRIAARHAAKRAAQKRGKRR</sequence>
<reference evidence="7 8" key="1">
    <citation type="submission" date="2017-08" db="EMBL/GenBank/DDBJ databases">
        <title>Infants hospitalized years apart are colonized by the same room-sourced microbial strains.</title>
        <authorList>
            <person name="Brooks B."/>
            <person name="Olm M.R."/>
            <person name="Firek B.A."/>
            <person name="Baker R."/>
            <person name="Thomas B.C."/>
            <person name="Morowitz M.J."/>
            <person name="Banfield J.F."/>
        </authorList>
    </citation>
    <scope>NUCLEOTIDE SEQUENCE [LARGE SCALE GENOMIC DNA]</scope>
    <source>
        <strain evidence="7">S2_006_000_R1_57</strain>
    </source>
</reference>
<gene>
    <name evidence="7" type="ORF">DI579_00485</name>
</gene>
<keyword evidence="4" id="KW-0010">Activator</keyword>
<feature type="region of interest" description="Disordered" evidence="6">
    <location>
        <begin position="254"/>
        <end position="318"/>
    </location>
</feature>
<keyword evidence="3" id="KW-0238">DNA-binding</keyword>
<evidence type="ECO:0000313" key="7">
    <source>
        <dbReference type="EMBL" id="PZP89690.1"/>
    </source>
</evidence>